<accession>A0AAD9Q798</accession>
<keyword evidence="3" id="KW-1185">Reference proteome</keyword>
<reference evidence="2" key="1">
    <citation type="journal article" date="2023" name="G3 (Bethesda)">
        <title>Whole genome assembly and annotation of the endangered Caribbean coral Acropora cervicornis.</title>
        <authorList>
            <person name="Selwyn J.D."/>
            <person name="Vollmer S.V."/>
        </authorList>
    </citation>
    <scope>NUCLEOTIDE SEQUENCE</scope>
    <source>
        <strain evidence="2">K2</strain>
    </source>
</reference>
<dbReference type="EMBL" id="JARQWQ010000061">
    <property type="protein sequence ID" value="KAK2555640.1"/>
    <property type="molecule type" value="Genomic_DNA"/>
</dbReference>
<proteinExistence type="predicted"/>
<comment type="caution">
    <text evidence="2">The sequence shown here is derived from an EMBL/GenBank/DDBJ whole genome shotgun (WGS) entry which is preliminary data.</text>
</comment>
<evidence type="ECO:0000256" key="1">
    <source>
        <dbReference type="SAM" id="Phobius"/>
    </source>
</evidence>
<protein>
    <submittedName>
        <fullName evidence="2">Uncharacterized protein</fullName>
    </submittedName>
</protein>
<name>A0AAD9Q798_ACRCE</name>
<evidence type="ECO:0000313" key="2">
    <source>
        <dbReference type="EMBL" id="KAK2555640.1"/>
    </source>
</evidence>
<evidence type="ECO:0000313" key="3">
    <source>
        <dbReference type="Proteomes" id="UP001249851"/>
    </source>
</evidence>
<keyword evidence="1" id="KW-0472">Membrane</keyword>
<keyword evidence="1" id="KW-1133">Transmembrane helix</keyword>
<feature type="transmembrane region" description="Helical" evidence="1">
    <location>
        <begin position="47"/>
        <end position="67"/>
    </location>
</feature>
<dbReference type="AlphaFoldDB" id="A0AAD9Q798"/>
<reference evidence="2" key="2">
    <citation type="journal article" date="2023" name="Science">
        <title>Genomic signatures of disease resistance in endangered staghorn corals.</title>
        <authorList>
            <person name="Vollmer S.V."/>
            <person name="Selwyn J.D."/>
            <person name="Despard B.A."/>
            <person name="Roesel C.L."/>
        </authorList>
    </citation>
    <scope>NUCLEOTIDE SEQUENCE</scope>
    <source>
        <strain evidence="2">K2</strain>
    </source>
</reference>
<sequence>MPRVVGCHGHGPKVKYAEGHNGENYFSVLTKIHNALGLGVQFGSASVLAYLVSVVIFIVGCETYCALTTSFRKPD</sequence>
<keyword evidence="1" id="KW-0812">Transmembrane</keyword>
<organism evidence="2 3">
    <name type="scientific">Acropora cervicornis</name>
    <name type="common">Staghorn coral</name>
    <dbReference type="NCBI Taxonomy" id="6130"/>
    <lineage>
        <taxon>Eukaryota</taxon>
        <taxon>Metazoa</taxon>
        <taxon>Cnidaria</taxon>
        <taxon>Anthozoa</taxon>
        <taxon>Hexacorallia</taxon>
        <taxon>Scleractinia</taxon>
        <taxon>Astrocoeniina</taxon>
        <taxon>Acroporidae</taxon>
        <taxon>Acropora</taxon>
    </lineage>
</organism>
<gene>
    <name evidence="2" type="ORF">P5673_022663</name>
</gene>
<dbReference type="Proteomes" id="UP001249851">
    <property type="component" value="Unassembled WGS sequence"/>
</dbReference>